<organism evidence="2 3">
    <name type="scientific">Rodentibacter genomosp. 1</name>
    <dbReference type="NCBI Taxonomy" id="1908264"/>
    <lineage>
        <taxon>Bacteria</taxon>
        <taxon>Pseudomonadati</taxon>
        <taxon>Pseudomonadota</taxon>
        <taxon>Gammaproteobacteria</taxon>
        <taxon>Pasteurellales</taxon>
        <taxon>Pasteurellaceae</taxon>
        <taxon>Rodentibacter</taxon>
    </lineage>
</organism>
<comment type="caution">
    <text evidence="2">The sequence shown here is derived from an EMBL/GenBank/DDBJ whole genome shotgun (WGS) entry which is preliminary data.</text>
</comment>
<name>A0A1V3J1A2_9PAST</name>
<accession>A0A1V3J1A2</accession>
<keyword evidence="1" id="KW-0472">Membrane</keyword>
<protein>
    <submittedName>
        <fullName evidence="2">Uncharacterized protein</fullName>
    </submittedName>
</protein>
<keyword evidence="1" id="KW-0812">Transmembrane</keyword>
<dbReference type="AlphaFoldDB" id="A0A1V3J1A2"/>
<proteinExistence type="predicted"/>
<evidence type="ECO:0000313" key="3">
    <source>
        <dbReference type="Proteomes" id="UP000188481"/>
    </source>
</evidence>
<dbReference type="EMBL" id="MLHN01000024">
    <property type="protein sequence ID" value="OOF48737.1"/>
    <property type="molecule type" value="Genomic_DNA"/>
</dbReference>
<sequence>MFNLFRSTIEKSSLSAWSKLTDDIAKVVILAMPVILCDENSLSFKGVNIAFLLIITYFCLVMGRELRRLSEDK</sequence>
<dbReference type="RefSeq" id="WP_077543007.1">
    <property type="nucleotide sequence ID" value="NZ_MLHN01000024.1"/>
</dbReference>
<evidence type="ECO:0000313" key="2">
    <source>
        <dbReference type="EMBL" id="OOF48737.1"/>
    </source>
</evidence>
<feature type="transmembrane region" description="Helical" evidence="1">
    <location>
        <begin position="42"/>
        <end position="63"/>
    </location>
</feature>
<keyword evidence="1" id="KW-1133">Transmembrane helix</keyword>
<dbReference type="STRING" id="1908264.BKK54_10270"/>
<dbReference type="Proteomes" id="UP000188481">
    <property type="component" value="Unassembled WGS sequence"/>
</dbReference>
<evidence type="ECO:0000256" key="1">
    <source>
        <dbReference type="SAM" id="Phobius"/>
    </source>
</evidence>
<keyword evidence="3" id="KW-1185">Reference proteome</keyword>
<gene>
    <name evidence="2" type="ORF">BKK54_10270</name>
</gene>
<reference evidence="2 3" key="1">
    <citation type="submission" date="2016-10" db="EMBL/GenBank/DDBJ databases">
        <title>Rodentibacter gen. nov. and new species.</title>
        <authorList>
            <person name="Christensen H."/>
        </authorList>
    </citation>
    <scope>NUCLEOTIDE SEQUENCE [LARGE SCALE GENOMIC DNA]</scope>
    <source>
        <strain evidence="3">ppn416</strain>
    </source>
</reference>